<name>A0A931SC92_9BACT</name>
<accession>A0A931SC92</accession>
<organism evidence="2 3">
    <name type="scientific">Candidatus Sungiibacteriota bacterium</name>
    <dbReference type="NCBI Taxonomy" id="2750080"/>
    <lineage>
        <taxon>Bacteria</taxon>
        <taxon>Candidatus Sungiibacteriota</taxon>
    </lineage>
</organism>
<dbReference type="EMBL" id="JACOZA010000096">
    <property type="protein sequence ID" value="MBI2097267.1"/>
    <property type="molecule type" value="Genomic_DNA"/>
</dbReference>
<gene>
    <name evidence="2" type="ORF">HYT40_03960</name>
</gene>
<feature type="region of interest" description="Disordered" evidence="1">
    <location>
        <begin position="59"/>
        <end position="121"/>
    </location>
</feature>
<protein>
    <submittedName>
        <fullName evidence="2">Uncharacterized protein</fullName>
    </submittedName>
</protein>
<comment type="caution">
    <text evidence="2">The sequence shown here is derived from an EMBL/GenBank/DDBJ whole genome shotgun (WGS) entry which is preliminary data.</text>
</comment>
<dbReference type="Proteomes" id="UP000724148">
    <property type="component" value="Unassembled WGS sequence"/>
</dbReference>
<feature type="compositionally biased region" description="Basic and acidic residues" evidence="1">
    <location>
        <begin position="59"/>
        <end position="71"/>
    </location>
</feature>
<evidence type="ECO:0000256" key="1">
    <source>
        <dbReference type="SAM" id="MobiDB-lite"/>
    </source>
</evidence>
<proteinExistence type="predicted"/>
<sequence>MARSPDKGPKPLASIGEVLAAKNERPPVAGGSGSVAGEKQHTPEDIDQFEALRKAALKAERYKSPPGKEGRISFGPKSTTIDTARSEMEADLASRATPAVKADEHAGEVNEPVLGPTREDRDRLEGEFIAKRSVGENALAQNRRDAAFERHERSQRAAANLEKLKQPLADALTEAVEIITEESPIDPKTKAYRDPLRYEKVLQEIQKLKRTTRINDEEIEEFAHDVLLRHGYDIDTERARVEEALRARKIVPSAQGVADEKIVSLDSHEARGLENKLGLALISAIRAAQAAAKRGEDPVDPLEDPKVKEIEDHIRQIIDPGAEDLEAVIRATENETLMGQSFNLEKLKAQAETVRAERDKVSPSATEIEERIKELKEAIEFGIQNVARTPFGRHGRIRNPLENLRVETAWKALEDAGVSEPGIRRLQRQFYSDLGFDWGEWKERVNRERERMNAGIRKDREKKEAQQKNFINTANLGAIADAVEQTDLQDAAVRALSRRSDYQGLADEEGEEMQRGGEISEEDLIRLQAKRDVDAAIRKGGGLPGRRLVPGSAPVTGKETVVNPVADKDDLELLREQEEAYRKAVLKREQEEEVRAEFYEGAAPESRPEGGVPVVEAAEQLTNLPRDESVARKELEDARAWLAEVERNSAMGAGELARATERYDKARAEYVAGDIHKFILEQTALFEKRAEITGSFEKVRRGWKWLGEMNLTKLGAKPRGFWSSALYRGVNVRSGVSGSLSIGLSGTSIFAAGFAAGALTPAGWVAMGVRQSIAAAGSAFLAYEGLRRRRESALAKLADDVSGLMHGEAAERMIQLAAYAEINHAWAAVRPAYEKLQERYEKDLEDVKGWLQLSPENVKDFTKIIRKEETTFAKEEWDKEKARRVWGLSTGALTFIGIPLIRKMLGYKEIAEAASGSRGSELSASEAVRSKGAAGALIQPQEAAGDLPSVREGTTPIPESVENIKEFVITVKPGEGPIHEARKAIALYLDKKGTQLDPAERIWAEEELWKRTKKTLEAGGQLKKVYHPGDSIGFKREEIDSVMANLKERFGDPEKAKALKEQLKEFTNKVRWNRYAVRDGVGMWNADEGIRKIVKVPVKLMAEGGFSGTALREAWVNAEEMRQFVLPSAAETVNIKGDTAAISLGYPGEAGDVAVSEAAPGTGEVTNEAAAQISETVVRQVSGLRQEYYEAIRGLSISELLQKRFMPLPFSKDQEWPLPAVDSEYPWVRPNKPSHVRWMDYMRFQNRVRGVLKNLDAEEAAAVRSMPVSKFIQQYMLINNKG</sequence>
<evidence type="ECO:0000313" key="2">
    <source>
        <dbReference type="EMBL" id="MBI2097267.1"/>
    </source>
</evidence>
<evidence type="ECO:0000313" key="3">
    <source>
        <dbReference type="Proteomes" id="UP000724148"/>
    </source>
</evidence>
<reference evidence="2" key="1">
    <citation type="submission" date="2020-07" db="EMBL/GenBank/DDBJ databases">
        <title>Huge and variable diversity of episymbiotic CPR bacteria and DPANN archaea in groundwater ecosystems.</title>
        <authorList>
            <person name="He C.Y."/>
            <person name="Keren R."/>
            <person name="Whittaker M."/>
            <person name="Farag I.F."/>
            <person name="Doudna J."/>
            <person name="Cate J.H.D."/>
            <person name="Banfield J.F."/>
        </authorList>
    </citation>
    <scope>NUCLEOTIDE SEQUENCE</scope>
    <source>
        <strain evidence="2">NC_groundwater_193_Ag_S-0.1um_51_7</strain>
    </source>
</reference>
<feature type="region of interest" description="Disordered" evidence="1">
    <location>
        <begin position="1"/>
        <end position="42"/>
    </location>
</feature>